<protein>
    <recommendedName>
        <fullName evidence="4">Lipoprotein</fullName>
    </recommendedName>
</protein>
<proteinExistence type="predicted"/>
<dbReference type="AlphaFoldDB" id="A0A934KTP9"/>
<comment type="caution">
    <text evidence="2">The sequence shown here is derived from an EMBL/GenBank/DDBJ whole genome shotgun (WGS) entry which is preliminary data.</text>
</comment>
<dbReference type="EMBL" id="JAEHJZ010000017">
    <property type="protein sequence ID" value="MBJ7880527.1"/>
    <property type="molecule type" value="Genomic_DNA"/>
</dbReference>
<keyword evidence="3" id="KW-1185">Reference proteome</keyword>
<evidence type="ECO:0008006" key="4">
    <source>
        <dbReference type="Google" id="ProtNLM"/>
    </source>
</evidence>
<evidence type="ECO:0000256" key="1">
    <source>
        <dbReference type="SAM" id="Coils"/>
    </source>
</evidence>
<feature type="coiled-coil region" evidence="1">
    <location>
        <begin position="83"/>
        <end position="138"/>
    </location>
</feature>
<keyword evidence="1" id="KW-0175">Coiled coil</keyword>
<accession>A0A934KTP9</accession>
<evidence type="ECO:0000313" key="2">
    <source>
        <dbReference type="EMBL" id="MBJ7880527.1"/>
    </source>
</evidence>
<dbReference type="RefSeq" id="WP_199598367.1">
    <property type="nucleotide sequence ID" value="NZ_JAEHJZ010000017.1"/>
</dbReference>
<name>A0A934KTP9_9FLAO</name>
<sequence>MKKQAQIIFAVLMTMIMSCDFGKNSSPDHSTEGRTVPENEEITNTTNYKKTGNLDAVDEASIGNNQIADSLNENWNLDNPKRRENLYSRFQMTQEQIQRYEKALQTWKESQKNDAYKLLSANEKIKEENRILKDILNDSQYKQYRQWAKANDLTRTKYYLNAVCSLFVFFPATHEMNNLDPRVRGIK</sequence>
<dbReference type="PROSITE" id="PS51257">
    <property type="entry name" value="PROKAR_LIPOPROTEIN"/>
    <property type="match status" value="1"/>
</dbReference>
<organism evidence="2 3">
    <name type="scientific">Gelidibacter salicanalis</name>
    <dbReference type="NCBI Taxonomy" id="291193"/>
    <lineage>
        <taxon>Bacteria</taxon>
        <taxon>Pseudomonadati</taxon>
        <taxon>Bacteroidota</taxon>
        <taxon>Flavobacteriia</taxon>
        <taxon>Flavobacteriales</taxon>
        <taxon>Flavobacteriaceae</taxon>
        <taxon>Gelidibacter</taxon>
    </lineage>
</organism>
<evidence type="ECO:0000313" key="3">
    <source>
        <dbReference type="Proteomes" id="UP000662373"/>
    </source>
</evidence>
<reference evidence="2 3" key="1">
    <citation type="submission" date="2020-09" db="EMBL/GenBank/DDBJ databases">
        <title>Draft genome of Gelidibacter salicanalis PAMC21136.</title>
        <authorList>
            <person name="Park H."/>
        </authorList>
    </citation>
    <scope>NUCLEOTIDE SEQUENCE [LARGE SCALE GENOMIC DNA]</scope>
    <source>
        <strain evidence="2 3">PAMC21136</strain>
    </source>
</reference>
<dbReference type="Proteomes" id="UP000662373">
    <property type="component" value="Unassembled WGS sequence"/>
</dbReference>
<gene>
    <name evidence="2" type="ORF">JEM65_07685</name>
</gene>